<feature type="region of interest" description="Disordered" evidence="1">
    <location>
        <begin position="60"/>
        <end position="81"/>
    </location>
</feature>
<gene>
    <name evidence="2" type="ORF">C5E45_20580</name>
</gene>
<protein>
    <submittedName>
        <fullName evidence="2">Uncharacterized protein</fullName>
    </submittedName>
</protein>
<dbReference type="AlphaFoldDB" id="A0A2S6AML8"/>
<evidence type="ECO:0000313" key="2">
    <source>
        <dbReference type="EMBL" id="PPJ36443.1"/>
    </source>
</evidence>
<organism evidence="2 3">
    <name type="scientific">Nocardia nova</name>
    <dbReference type="NCBI Taxonomy" id="37330"/>
    <lineage>
        <taxon>Bacteria</taxon>
        <taxon>Bacillati</taxon>
        <taxon>Actinomycetota</taxon>
        <taxon>Actinomycetes</taxon>
        <taxon>Mycobacteriales</taxon>
        <taxon>Nocardiaceae</taxon>
        <taxon>Nocardia</taxon>
    </lineage>
</organism>
<name>A0A2S6AML8_9NOCA</name>
<proteinExistence type="predicted"/>
<evidence type="ECO:0000256" key="1">
    <source>
        <dbReference type="SAM" id="MobiDB-lite"/>
    </source>
</evidence>
<comment type="caution">
    <text evidence="2">The sequence shown here is derived from an EMBL/GenBank/DDBJ whole genome shotgun (WGS) entry which is preliminary data.</text>
</comment>
<dbReference type="RefSeq" id="WP_104380239.1">
    <property type="nucleotide sequence ID" value="NZ_PSZC01000014.1"/>
</dbReference>
<accession>A0A2S6AML8</accession>
<reference evidence="2 3" key="1">
    <citation type="submission" date="2018-02" db="EMBL/GenBank/DDBJ databases">
        <title>8 Nocardia nova and 1 Nocardia cyriacigeorgica strain used for evolution to TMP-SMX.</title>
        <authorList>
            <person name="Mehta H."/>
            <person name="Weng J."/>
            <person name="Shamoo Y."/>
        </authorList>
    </citation>
    <scope>NUCLEOTIDE SEQUENCE [LARGE SCALE GENOMIC DNA]</scope>
    <source>
        <strain evidence="2 3">MDA3139</strain>
    </source>
</reference>
<sequence length="81" mass="7915">MIAVQELRTWASGLDSSGHVGIAEGGLTLVEVCEGDPLSGTYLEVGGCDEEPAPNCPAGGLDSAGLGSGERWARGGGGVGG</sequence>
<dbReference type="EMBL" id="PSZC01000014">
    <property type="protein sequence ID" value="PPJ36443.1"/>
    <property type="molecule type" value="Genomic_DNA"/>
</dbReference>
<dbReference type="Proteomes" id="UP000239874">
    <property type="component" value="Unassembled WGS sequence"/>
</dbReference>
<evidence type="ECO:0000313" key="3">
    <source>
        <dbReference type="Proteomes" id="UP000239874"/>
    </source>
</evidence>